<evidence type="ECO:0000313" key="2">
    <source>
        <dbReference type="EMBL" id="CAF4395101.1"/>
    </source>
</evidence>
<accession>A0A8S2VKE5</accession>
<evidence type="ECO:0000313" key="3">
    <source>
        <dbReference type="Proteomes" id="UP000682733"/>
    </source>
</evidence>
<dbReference type="Proteomes" id="UP000677228">
    <property type="component" value="Unassembled WGS sequence"/>
</dbReference>
<feature type="non-terminal residue" evidence="2">
    <location>
        <position position="326"/>
    </location>
</feature>
<reference evidence="2" key="1">
    <citation type="submission" date="2021-02" db="EMBL/GenBank/DDBJ databases">
        <authorList>
            <person name="Nowell W R."/>
        </authorList>
    </citation>
    <scope>NUCLEOTIDE SEQUENCE</scope>
</reference>
<feature type="non-terminal residue" evidence="2">
    <location>
        <position position="1"/>
    </location>
</feature>
<proteinExistence type="predicted"/>
<dbReference type="Pfam" id="PF16057">
    <property type="entry name" value="DUF4800"/>
    <property type="match status" value="1"/>
</dbReference>
<dbReference type="EMBL" id="CAJNOK010048216">
    <property type="protein sequence ID" value="CAF1591140.1"/>
    <property type="molecule type" value="Genomic_DNA"/>
</dbReference>
<dbReference type="AlphaFoldDB" id="A0A8S2VKE5"/>
<dbReference type="InterPro" id="IPR050865">
    <property type="entry name" value="BEACH_Domain"/>
</dbReference>
<dbReference type="EMBL" id="CAJOBA010071649">
    <property type="protein sequence ID" value="CAF4395101.1"/>
    <property type="molecule type" value="Genomic_DNA"/>
</dbReference>
<evidence type="ECO:0000313" key="1">
    <source>
        <dbReference type="EMBL" id="CAF1591140.1"/>
    </source>
</evidence>
<name>A0A8S2VKE5_9BILA</name>
<dbReference type="Proteomes" id="UP000682733">
    <property type="component" value="Unassembled WGS sequence"/>
</dbReference>
<comment type="caution">
    <text evidence="2">The sequence shown here is derived from an EMBL/GenBank/DDBJ whole genome shotgun (WGS) entry which is preliminary data.</text>
</comment>
<dbReference type="GO" id="GO:0016020">
    <property type="term" value="C:membrane"/>
    <property type="evidence" value="ECO:0007669"/>
    <property type="project" value="TreeGrafter"/>
</dbReference>
<dbReference type="GO" id="GO:0005829">
    <property type="term" value="C:cytosol"/>
    <property type="evidence" value="ECO:0007669"/>
    <property type="project" value="TreeGrafter"/>
</dbReference>
<organism evidence="2 3">
    <name type="scientific">Didymodactylos carnosus</name>
    <dbReference type="NCBI Taxonomy" id="1234261"/>
    <lineage>
        <taxon>Eukaryota</taxon>
        <taxon>Metazoa</taxon>
        <taxon>Spiralia</taxon>
        <taxon>Gnathifera</taxon>
        <taxon>Rotifera</taxon>
        <taxon>Eurotatoria</taxon>
        <taxon>Bdelloidea</taxon>
        <taxon>Philodinida</taxon>
        <taxon>Philodinidae</taxon>
        <taxon>Didymodactylos</taxon>
    </lineage>
</organism>
<gene>
    <name evidence="1" type="ORF">OVA965_LOCUS41554</name>
    <name evidence="2" type="ORF">TMI583_LOCUS43230</name>
</gene>
<dbReference type="PANTHER" id="PTHR13743:SF112">
    <property type="entry name" value="BEACH DOMAIN-CONTAINING PROTEIN"/>
    <property type="match status" value="1"/>
</dbReference>
<protein>
    <submittedName>
        <fullName evidence="2">Uncharacterized protein</fullName>
    </submittedName>
</protein>
<sequence>YDNILHCSNASASIYRLLQNHSLNGKEEASYLIMCVNRIMLIRGENQEYYSYLILLMKTLIDKSYYLLQMNVQILNVPQQKLTPAFIEDFKLYCQTTEWCIFIEKQCQPSSEDYKSKNIKPFKKNMQKWWDDTYKMMKTGIDKRTKQIEEEKLRFQSQILELWRVRRRSEYIRYSKMLNLQRLQQNLVDTEWNEKLKYFERERGPWHKPSLTKIHWMLSARENCHRMRCKLIENSHFDSYEEASLERDENFKYSSVDEYQKKLFENLKNKKFSIQKQLSSVENDELLNDEQMSSDQQLQNNLLLEEKEKMLIGSNCSLITITSVTE</sequence>
<dbReference type="GO" id="GO:0019901">
    <property type="term" value="F:protein kinase binding"/>
    <property type="evidence" value="ECO:0007669"/>
    <property type="project" value="TreeGrafter"/>
</dbReference>
<dbReference type="PANTHER" id="PTHR13743">
    <property type="entry name" value="BEIGE/BEACH-RELATED"/>
    <property type="match status" value="1"/>
</dbReference>
<dbReference type="GO" id="GO:0008104">
    <property type="term" value="P:intracellular protein localization"/>
    <property type="evidence" value="ECO:0007669"/>
    <property type="project" value="TreeGrafter"/>
</dbReference>